<evidence type="ECO:0000256" key="1">
    <source>
        <dbReference type="SAM" id="Phobius"/>
    </source>
</evidence>
<evidence type="ECO:0000313" key="3">
    <source>
        <dbReference type="Proteomes" id="UP001321506"/>
    </source>
</evidence>
<keyword evidence="1" id="KW-0812">Transmembrane</keyword>
<dbReference type="InterPro" id="IPR021443">
    <property type="entry name" value="DUF3093"/>
</dbReference>
<dbReference type="Pfam" id="PF11292">
    <property type="entry name" value="DUF3093"/>
    <property type="match status" value="1"/>
</dbReference>
<keyword evidence="1" id="KW-1133">Transmembrane helix</keyword>
<dbReference type="EMBL" id="JASATX010000001">
    <property type="protein sequence ID" value="MDI2098025.1"/>
    <property type="molecule type" value="Genomic_DNA"/>
</dbReference>
<sequence>MTLYRERLWPSAWIYLACALVIPATILLFMPINVGVGVATAVVLYAGCVVLLIAASPTIEVAPDELRAGSARIPISLTGEVRSFYGDEATHERGPGLDARAWLMVRGWVSPVVRVEVLDEHDPVPYWLLSTRRPEEVAAAIAGAKTAA</sequence>
<evidence type="ECO:0000313" key="2">
    <source>
        <dbReference type="EMBL" id="MDI2098025.1"/>
    </source>
</evidence>
<dbReference type="AlphaFoldDB" id="A0AAW6T9J2"/>
<gene>
    <name evidence="2" type="ORF">QF206_03460</name>
</gene>
<feature type="transmembrane region" description="Helical" evidence="1">
    <location>
        <begin position="12"/>
        <end position="30"/>
    </location>
</feature>
<dbReference type="RefSeq" id="WP_281487792.1">
    <property type="nucleotide sequence ID" value="NZ_CP159582.1"/>
</dbReference>
<protein>
    <submittedName>
        <fullName evidence="2">DUF3093 domain-containing protein</fullName>
    </submittedName>
</protein>
<accession>A0AAW6T9J2</accession>
<dbReference type="Proteomes" id="UP001321506">
    <property type="component" value="Unassembled WGS sequence"/>
</dbReference>
<organism evidence="2 3">
    <name type="scientific">Ruicaihuangia caeni</name>
    <dbReference type="NCBI Taxonomy" id="3042517"/>
    <lineage>
        <taxon>Bacteria</taxon>
        <taxon>Bacillati</taxon>
        <taxon>Actinomycetota</taxon>
        <taxon>Actinomycetes</taxon>
        <taxon>Micrococcales</taxon>
        <taxon>Microbacteriaceae</taxon>
        <taxon>Ruicaihuangia</taxon>
    </lineage>
</organism>
<name>A0AAW6T9J2_9MICO</name>
<reference evidence="2 3" key="1">
    <citation type="submission" date="2023-04" db="EMBL/GenBank/DDBJ databases">
        <title>Klugiella caeni sp. nov. isolated from the sludge of biochemical tank.</title>
        <authorList>
            <person name="Geng K."/>
        </authorList>
    </citation>
    <scope>NUCLEOTIDE SEQUENCE [LARGE SCALE GENOMIC DNA]</scope>
    <source>
        <strain evidence="2 3">YN-L-19</strain>
    </source>
</reference>
<comment type="caution">
    <text evidence="2">The sequence shown here is derived from an EMBL/GenBank/DDBJ whole genome shotgun (WGS) entry which is preliminary data.</text>
</comment>
<feature type="transmembrane region" description="Helical" evidence="1">
    <location>
        <begin position="36"/>
        <end position="55"/>
    </location>
</feature>
<keyword evidence="3" id="KW-1185">Reference proteome</keyword>
<proteinExistence type="predicted"/>
<keyword evidence="1" id="KW-0472">Membrane</keyword>